<gene>
    <name evidence="1" type="ORF">PsorP6_010155</name>
</gene>
<reference evidence="1 2" key="1">
    <citation type="journal article" date="2022" name="bioRxiv">
        <title>The genome of the oomycete Peronosclerospora sorghi, a cosmopolitan pathogen of maize and sorghum, is inflated with dispersed pseudogenes.</title>
        <authorList>
            <person name="Fletcher K."/>
            <person name="Martin F."/>
            <person name="Isakeit T."/>
            <person name="Cavanaugh K."/>
            <person name="Magill C."/>
            <person name="Michelmore R."/>
        </authorList>
    </citation>
    <scope>NUCLEOTIDE SEQUENCE [LARGE SCALE GENOMIC DNA]</scope>
    <source>
        <strain evidence="1">P6</strain>
    </source>
</reference>
<accession>A0ACC0VVU2</accession>
<proteinExistence type="predicted"/>
<comment type="caution">
    <text evidence="1">The sequence shown here is derived from an EMBL/GenBank/DDBJ whole genome shotgun (WGS) entry which is preliminary data.</text>
</comment>
<keyword evidence="2" id="KW-1185">Reference proteome</keyword>
<dbReference type="Proteomes" id="UP001163321">
    <property type="component" value="Chromosome 6"/>
</dbReference>
<dbReference type="EMBL" id="CM047585">
    <property type="protein sequence ID" value="KAI9910039.1"/>
    <property type="molecule type" value="Genomic_DNA"/>
</dbReference>
<protein>
    <submittedName>
        <fullName evidence="1">Uncharacterized protein</fullName>
    </submittedName>
</protein>
<evidence type="ECO:0000313" key="2">
    <source>
        <dbReference type="Proteomes" id="UP001163321"/>
    </source>
</evidence>
<evidence type="ECO:0000313" key="1">
    <source>
        <dbReference type="EMBL" id="KAI9910039.1"/>
    </source>
</evidence>
<name>A0ACC0VVU2_9STRA</name>
<organism evidence="1 2">
    <name type="scientific">Peronosclerospora sorghi</name>
    <dbReference type="NCBI Taxonomy" id="230839"/>
    <lineage>
        <taxon>Eukaryota</taxon>
        <taxon>Sar</taxon>
        <taxon>Stramenopiles</taxon>
        <taxon>Oomycota</taxon>
        <taxon>Peronosporomycetes</taxon>
        <taxon>Peronosporales</taxon>
        <taxon>Peronosporaceae</taxon>
        <taxon>Peronosclerospora</taxon>
    </lineage>
</organism>
<sequence>MRFASPAMTYPSPLHKNVDLRVLFHHKSQQALLDELNLSEDKNLGYYFLQIFHPLMLYFQHRIAIFSDHVQFTLIMLLKFHQLRLPEFLIDAFLINLV</sequence>